<dbReference type="AlphaFoldDB" id="D8JXY7"/>
<evidence type="ECO:0000313" key="3">
    <source>
        <dbReference type="Proteomes" id="UP000002033"/>
    </source>
</evidence>
<protein>
    <submittedName>
        <fullName evidence="2">Uncharacterized protein</fullName>
    </submittedName>
</protein>
<dbReference type="Gene3D" id="3.30.40.220">
    <property type="match status" value="1"/>
</dbReference>
<dbReference type="KEGG" id="hdn:Hden_1534"/>
<accession>D8JXY7</accession>
<organism evidence="2 3">
    <name type="scientific">Hyphomicrobium denitrificans (strain ATCC 51888 / DSM 1869 / NCIMB 11706 / TK 0415)</name>
    <dbReference type="NCBI Taxonomy" id="582899"/>
    <lineage>
        <taxon>Bacteria</taxon>
        <taxon>Pseudomonadati</taxon>
        <taxon>Pseudomonadota</taxon>
        <taxon>Alphaproteobacteria</taxon>
        <taxon>Hyphomicrobiales</taxon>
        <taxon>Hyphomicrobiaceae</taxon>
        <taxon>Hyphomicrobium</taxon>
    </lineage>
</organism>
<gene>
    <name evidence="2" type="ordered locus">Hden_1534</name>
</gene>
<dbReference type="EMBL" id="CP002083">
    <property type="protein sequence ID" value="ADJ23346.1"/>
    <property type="molecule type" value="Genomic_DNA"/>
</dbReference>
<dbReference type="Proteomes" id="UP000002033">
    <property type="component" value="Chromosome"/>
</dbReference>
<keyword evidence="3" id="KW-1185">Reference proteome</keyword>
<evidence type="ECO:0000313" key="2">
    <source>
        <dbReference type="EMBL" id="ADJ23346.1"/>
    </source>
</evidence>
<sequence>MERLEERRQKDIETYRLTRSDWRKDIVHKVSSARRRAGKLGMEFDLDHAWTLEQVERLRLDPRCPATGVVMSPGRGQNRGKPFPTTPSIDRIDPARGYTKDNVRFVCYFVNCAKRDFENAAIEAIVLDWAARIQESAVSALIAQEEAKEKADAS</sequence>
<feature type="region of interest" description="Disordered" evidence="1">
    <location>
        <begin position="68"/>
        <end position="94"/>
    </location>
</feature>
<proteinExistence type="predicted"/>
<reference evidence="3" key="1">
    <citation type="journal article" date="2011" name="J. Bacteriol.">
        <title>Genome sequences of eight morphologically diverse alphaproteobacteria.</title>
        <authorList>
            <consortium name="US DOE Joint Genome Institute"/>
            <person name="Brown P.J."/>
            <person name="Kysela D.T."/>
            <person name="Buechlein A."/>
            <person name="Hemmerich C."/>
            <person name="Brun Y.V."/>
        </authorList>
    </citation>
    <scope>NUCLEOTIDE SEQUENCE [LARGE SCALE GENOMIC DNA]</scope>
    <source>
        <strain evidence="3">ATCC 51888 / DSM 1869 / NCIB 11706 / TK 0415</strain>
    </source>
</reference>
<evidence type="ECO:0000256" key="1">
    <source>
        <dbReference type="SAM" id="MobiDB-lite"/>
    </source>
</evidence>
<name>D8JXY7_HYPDA</name>
<dbReference type="HOGENOM" id="CLU_1701871_0_0_5"/>